<sequence length="65" mass="7636">MMIFLKNSARKIPWLLFTCLVSVSEILKLKYEQARETAYFDYNSYLECAELARVIAVHFQLFVVA</sequence>
<dbReference type="AlphaFoldDB" id="F9SQ96"/>
<name>F9SQ96_VIBOR</name>
<dbReference type="EMBL" id="AFWH01000014">
    <property type="protein sequence ID" value="EGU52153.1"/>
    <property type="molecule type" value="Genomic_DNA"/>
</dbReference>
<accession>F9SQ96</accession>
<proteinExistence type="predicted"/>
<comment type="caution">
    <text evidence="1">The sequence shown here is derived from an EMBL/GenBank/DDBJ whole genome shotgun (WGS) entry which is preliminary data.</text>
</comment>
<dbReference type="Proteomes" id="UP000002817">
    <property type="component" value="Unassembled WGS sequence"/>
</dbReference>
<protein>
    <submittedName>
        <fullName evidence="1">Uncharacterized protein</fullName>
    </submittedName>
</protein>
<evidence type="ECO:0000313" key="1">
    <source>
        <dbReference type="EMBL" id="EGU52153.1"/>
    </source>
</evidence>
<evidence type="ECO:0000313" key="2">
    <source>
        <dbReference type="Proteomes" id="UP000002817"/>
    </source>
</evidence>
<reference evidence="1 2" key="1">
    <citation type="journal article" date="2012" name="Int. J. Syst. Evol. Microbiol.">
        <title>Vibrio caribbeanicus sp. nov., isolated from the marine sponge Scleritoderma cyanea.</title>
        <authorList>
            <person name="Hoffmann M."/>
            <person name="Monday S.R."/>
            <person name="Allard M.W."/>
            <person name="Strain E.A."/>
            <person name="Whittaker P."/>
            <person name="Naum M."/>
            <person name="McCarthy P.J."/>
            <person name="Lopez J.V."/>
            <person name="Fischer M."/>
            <person name="Brown E.W."/>
        </authorList>
    </citation>
    <scope>NUCLEOTIDE SEQUENCE [LARGE SCALE GENOMIC DNA]</scope>
    <source>
        <strain evidence="2">CIP 102891 / ATCC 33934</strain>
    </source>
</reference>
<gene>
    <name evidence="1" type="ORF">VIOR3934_06609</name>
</gene>
<organism evidence="1 2">
    <name type="scientific">Vibrio orientalis CIP 102891 = ATCC 33934</name>
    <dbReference type="NCBI Taxonomy" id="675816"/>
    <lineage>
        <taxon>Bacteria</taxon>
        <taxon>Pseudomonadati</taxon>
        <taxon>Pseudomonadota</taxon>
        <taxon>Gammaproteobacteria</taxon>
        <taxon>Vibrionales</taxon>
        <taxon>Vibrionaceae</taxon>
        <taxon>Vibrio</taxon>
        <taxon>Vibrio oreintalis group</taxon>
    </lineage>
</organism>